<feature type="compositionally biased region" description="Basic and acidic residues" evidence="1">
    <location>
        <begin position="207"/>
        <end position="223"/>
    </location>
</feature>
<feature type="compositionally biased region" description="Pro residues" evidence="1">
    <location>
        <begin position="242"/>
        <end position="253"/>
    </location>
</feature>
<name>A0ABT1K6K0_9ACTN</name>
<protein>
    <submittedName>
        <fullName evidence="3">Uncharacterized protein</fullName>
    </submittedName>
</protein>
<proteinExistence type="predicted"/>
<evidence type="ECO:0000256" key="2">
    <source>
        <dbReference type="SAM" id="Phobius"/>
    </source>
</evidence>
<evidence type="ECO:0000313" key="3">
    <source>
        <dbReference type="EMBL" id="MCP2349628.1"/>
    </source>
</evidence>
<organism evidence="3 4">
    <name type="scientific">Nonomuraea roseoviolacea subsp. carminata</name>
    <dbReference type="NCBI Taxonomy" id="160689"/>
    <lineage>
        <taxon>Bacteria</taxon>
        <taxon>Bacillati</taxon>
        <taxon>Actinomycetota</taxon>
        <taxon>Actinomycetes</taxon>
        <taxon>Streptosporangiales</taxon>
        <taxon>Streptosporangiaceae</taxon>
        <taxon>Nonomuraea</taxon>
    </lineage>
</organism>
<comment type="caution">
    <text evidence="3">The sequence shown here is derived from an EMBL/GenBank/DDBJ whole genome shotgun (WGS) entry which is preliminary data.</text>
</comment>
<feature type="compositionally biased region" description="Low complexity" evidence="1">
    <location>
        <begin position="389"/>
        <end position="399"/>
    </location>
</feature>
<feature type="compositionally biased region" description="Low complexity" evidence="1">
    <location>
        <begin position="76"/>
        <end position="91"/>
    </location>
</feature>
<reference evidence="3 4" key="1">
    <citation type="submission" date="2022-06" db="EMBL/GenBank/DDBJ databases">
        <title>Sequencing the genomes of 1000 actinobacteria strains.</title>
        <authorList>
            <person name="Klenk H.-P."/>
        </authorList>
    </citation>
    <scope>NUCLEOTIDE SEQUENCE [LARGE SCALE GENOMIC DNA]</scope>
    <source>
        <strain evidence="3 4">DSM 44170</strain>
    </source>
</reference>
<keyword evidence="4" id="KW-1185">Reference proteome</keyword>
<dbReference type="RefSeq" id="WP_253774347.1">
    <property type="nucleotide sequence ID" value="NZ_JAMZEC010000001.1"/>
</dbReference>
<feature type="transmembrane region" description="Helical" evidence="2">
    <location>
        <begin position="350"/>
        <end position="372"/>
    </location>
</feature>
<evidence type="ECO:0000313" key="4">
    <source>
        <dbReference type="Proteomes" id="UP001320766"/>
    </source>
</evidence>
<dbReference type="EMBL" id="JAMZEC010000001">
    <property type="protein sequence ID" value="MCP2349628.1"/>
    <property type="molecule type" value="Genomic_DNA"/>
</dbReference>
<feature type="compositionally biased region" description="Polar residues" evidence="1">
    <location>
        <begin position="309"/>
        <end position="323"/>
    </location>
</feature>
<accession>A0ABT1K6K0</accession>
<feature type="region of interest" description="Disordered" evidence="1">
    <location>
        <begin position="379"/>
        <end position="413"/>
    </location>
</feature>
<feature type="compositionally biased region" description="Basic and acidic residues" evidence="1">
    <location>
        <begin position="42"/>
        <end position="70"/>
    </location>
</feature>
<feature type="compositionally biased region" description="Low complexity" evidence="1">
    <location>
        <begin position="257"/>
        <end position="291"/>
    </location>
</feature>
<dbReference type="Proteomes" id="UP001320766">
    <property type="component" value="Unassembled WGS sequence"/>
</dbReference>
<feature type="region of interest" description="Disordered" evidence="1">
    <location>
        <begin position="1"/>
        <end position="323"/>
    </location>
</feature>
<keyword evidence="2" id="KW-1133">Transmembrane helix</keyword>
<gene>
    <name evidence="3" type="ORF">HD595_005750</name>
</gene>
<sequence length="585" mass="59708">MSVASNASWPETPRHDGGNAHGGAPDGRGMDGRAMDGRGSGRRGDGSGRRGDGTDGGARDGSREPGRRDPVPAWQDASSVSAPSSPSDAWSNLSSPAPWPPAEGGQVRASAAAAMDRTMTYSRGTPLNDHAVPQGGGAPFDSHAVPQGGGAPFDGHAAPQGAGMPPHDRAVPLGAPAAGLDDRAMPPGHHGPQGRQSPQGPNGGGPVDERVAPQGRDHARPAGDRPGPGHPAHPHPGAGHPPAGPGPAGPGPGGPAGHAQQAPGQPPAGDQHPGDAGFPGQQGPDGQPRPGSNLSRDPSDPDRPFVTAGQISGSRTPPPQRQQELWDNVFGEDYDPMGEPESLDEPGKPIWIYALAGSVSIALVGALLWAFLAGPLASGSGKETAAAQTSTPPSGTTPPKNTKQSTSIGRLPRYPGKAAPVLGAVTDANAGISVPRLGGTWQLDQRATVHGTYGFNTRQYVKTGPETYAQILTGPLPEAMASSFTSDKDLEPVIKAVVVDARRDFFPKGNTVRKIAQQPIKVGDSTGRLIAYSLTSPTEKATIVTIAVNSGKNVPAIVYMSVPATGKQLLPDVNTVVRQLKVLGQ</sequence>
<evidence type="ECO:0000256" key="1">
    <source>
        <dbReference type="SAM" id="MobiDB-lite"/>
    </source>
</evidence>
<keyword evidence="2" id="KW-0812">Transmembrane</keyword>
<keyword evidence="2" id="KW-0472">Membrane</keyword>